<dbReference type="InterPro" id="IPR036259">
    <property type="entry name" value="MFS_trans_sf"/>
</dbReference>
<dbReference type="PROSITE" id="PS50850">
    <property type="entry name" value="MFS"/>
    <property type="match status" value="1"/>
</dbReference>
<comment type="caution">
    <text evidence="8">The sequence shown here is derived from an EMBL/GenBank/DDBJ whole genome shotgun (WGS) entry which is preliminary data.</text>
</comment>
<dbReference type="Pfam" id="PF07690">
    <property type="entry name" value="MFS_1"/>
    <property type="match status" value="1"/>
</dbReference>
<evidence type="ECO:0000256" key="1">
    <source>
        <dbReference type="ARBA" id="ARBA00004141"/>
    </source>
</evidence>
<proteinExistence type="inferred from homology"/>
<protein>
    <recommendedName>
        <fullName evidence="7">Major facilitator superfamily (MFS) profile domain-containing protein</fullName>
    </recommendedName>
</protein>
<feature type="domain" description="Major facilitator superfamily (MFS) profile" evidence="7">
    <location>
        <begin position="55"/>
        <end position="546"/>
    </location>
</feature>
<evidence type="ECO:0000256" key="2">
    <source>
        <dbReference type="ARBA" id="ARBA00007520"/>
    </source>
</evidence>
<feature type="transmembrane region" description="Helical" evidence="6">
    <location>
        <begin position="121"/>
        <end position="143"/>
    </location>
</feature>
<sequence>MAEQNRAPADSITVIHAIEVDAGPSQEISPNESPVEAHDLPEHLKFRTKLRLAAILVAIYLVLFVAAFDQTIIATSIPTISASLHSASGYTWIGGAYLLANTAAGPLWAKCSDIWGRKLALLSGVAIFAAASIIAAMSTSMAMLITARALQGTAAGGLGQMVTITISDVFSMRNRALFLGLLGVMWAVAGSTGPLIGGAFTQYVSWRWCFWINLPVCGFAFALLIFFLDVHNPRTKLSDGVKAVDWFGTFSIFGVTLLLLGLDFGGAIFPWNSPKVICLIVVGTLMIAFFLFSEKRLAKYPLMLLGLFKNWSNNAAFLAASAHSMVSMGVKYYLPLYFQSVKQASPLRSGILILLTMVIEATMDIIVGILIRQTGRYKEIIWAGVIIMTMGTGLFISLQTDTPIASIIGFQIASGIGIAFLFQLPMIAVQNTVSQADTATATATLGFFRNLATSLSIVLGGEVFQKSMTTRQSFLIDAGVSEPVRQALSGRQAAAHVDIGKTIQDPVQRHAVQDAFVWSIRNMLIMYTCIAGIAMIASAFMKQLKLRTEYTETKTGAQQLTK</sequence>
<feature type="transmembrane region" description="Helical" evidence="6">
    <location>
        <begin position="349"/>
        <end position="371"/>
    </location>
</feature>
<evidence type="ECO:0000313" key="8">
    <source>
        <dbReference type="EMBL" id="THC98071.1"/>
    </source>
</evidence>
<accession>A0A4S3JU29</accession>
<organism evidence="8 9">
    <name type="scientific">Aspergillus tanneri</name>
    <dbReference type="NCBI Taxonomy" id="1220188"/>
    <lineage>
        <taxon>Eukaryota</taxon>
        <taxon>Fungi</taxon>
        <taxon>Dikarya</taxon>
        <taxon>Ascomycota</taxon>
        <taxon>Pezizomycotina</taxon>
        <taxon>Eurotiomycetes</taxon>
        <taxon>Eurotiomycetidae</taxon>
        <taxon>Eurotiales</taxon>
        <taxon>Aspergillaceae</taxon>
        <taxon>Aspergillus</taxon>
        <taxon>Aspergillus subgen. Circumdati</taxon>
    </lineage>
</organism>
<dbReference type="Gene3D" id="1.20.1720.10">
    <property type="entry name" value="Multidrug resistance protein D"/>
    <property type="match status" value="1"/>
</dbReference>
<evidence type="ECO:0000259" key="7">
    <source>
        <dbReference type="PROSITE" id="PS50850"/>
    </source>
</evidence>
<dbReference type="SUPFAM" id="SSF103473">
    <property type="entry name" value="MFS general substrate transporter"/>
    <property type="match status" value="1"/>
</dbReference>
<dbReference type="InterPro" id="IPR011701">
    <property type="entry name" value="MFS"/>
</dbReference>
<dbReference type="Gene3D" id="1.20.1250.20">
    <property type="entry name" value="MFS general substrate transporter like domains"/>
    <property type="match status" value="1"/>
</dbReference>
<dbReference type="VEuPathDB" id="FungiDB:EYZ11_002423"/>
<dbReference type="FunFam" id="1.20.1720.10:FF:000014">
    <property type="entry name" value="MFS drug transporter, putative"/>
    <property type="match status" value="1"/>
</dbReference>
<dbReference type="PANTHER" id="PTHR23501:SF158">
    <property type="entry name" value="TRANSPORTER, PUTATIVE (AFU_ORTHOLOGUE AFUA_5G14490)-RELATED"/>
    <property type="match status" value="1"/>
</dbReference>
<comment type="subcellular location">
    <subcellularLocation>
        <location evidence="1">Membrane</location>
        <topology evidence="1">Multi-pass membrane protein</topology>
    </subcellularLocation>
</comment>
<keyword evidence="4 6" id="KW-1133">Transmembrane helix</keyword>
<feature type="transmembrane region" description="Helical" evidence="6">
    <location>
        <begin position="380"/>
        <end position="398"/>
    </location>
</feature>
<feature type="transmembrane region" description="Helical" evidence="6">
    <location>
        <begin position="177"/>
        <end position="204"/>
    </location>
</feature>
<dbReference type="GO" id="GO:0005886">
    <property type="term" value="C:plasma membrane"/>
    <property type="evidence" value="ECO:0007669"/>
    <property type="project" value="TreeGrafter"/>
</dbReference>
<keyword evidence="9" id="KW-1185">Reference proteome</keyword>
<evidence type="ECO:0000256" key="5">
    <source>
        <dbReference type="ARBA" id="ARBA00023136"/>
    </source>
</evidence>
<feature type="transmembrane region" description="Helical" evidence="6">
    <location>
        <begin position="243"/>
        <end position="262"/>
    </location>
</feature>
<dbReference type="EMBL" id="SOSA01000054">
    <property type="protein sequence ID" value="THC98071.1"/>
    <property type="molecule type" value="Genomic_DNA"/>
</dbReference>
<feature type="transmembrane region" description="Helical" evidence="6">
    <location>
        <begin position="52"/>
        <end position="77"/>
    </location>
</feature>
<evidence type="ECO:0000256" key="6">
    <source>
        <dbReference type="SAM" id="Phobius"/>
    </source>
</evidence>
<feature type="transmembrane region" description="Helical" evidence="6">
    <location>
        <begin position="210"/>
        <end position="231"/>
    </location>
</feature>
<dbReference type="PANTHER" id="PTHR23501">
    <property type="entry name" value="MAJOR FACILITATOR SUPERFAMILY"/>
    <property type="match status" value="1"/>
</dbReference>
<comment type="similarity">
    <text evidence="2">Belongs to the major facilitator superfamily. TCR/Tet family.</text>
</comment>
<feature type="transmembrane region" description="Helical" evidence="6">
    <location>
        <begin position="524"/>
        <end position="541"/>
    </location>
</feature>
<feature type="transmembrane region" description="Helical" evidence="6">
    <location>
        <begin position="89"/>
        <end position="109"/>
    </location>
</feature>
<dbReference type="Proteomes" id="UP000308092">
    <property type="component" value="Unassembled WGS sequence"/>
</dbReference>
<feature type="transmembrane region" description="Helical" evidence="6">
    <location>
        <begin position="404"/>
        <end position="422"/>
    </location>
</feature>
<keyword evidence="5 6" id="KW-0472">Membrane</keyword>
<gene>
    <name evidence="8" type="ORF">EYZ11_002423</name>
</gene>
<dbReference type="CDD" id="cd17502">
    <property type="entry name" value="MFS_Azr1_MDR_like"/>
    <property type="match status" value="1"/>
</dbReference>
<evidence type="ECO:0000256" key="4">
    <source>
        <dbReference type="ARBA" id="ARBA00022989"/>
    </source>
</evidence>
<dbReference type="GO" id="GO:0022857">
    <property type="term" value="F:transmembrane transporter activity"/>
    <property type="evidence" value="ECO:0007669"/>
    <property type="project" value="InterPro"/>
</dbReference>
<feature type="transmembrane region" description="Helical" evidence="6">
    <location>
        <begin position="274"/>
        <end position="293"/>
    </location>
</feature>
<name>A0A4S3JU29_9EURO</name>
<feature type="transmembrane region" description="Helical" evidence="6">
    <location>
        <begin position="314"/>
        <end position="334"/>
    </location>
</feature>
<dbReference type="AlphaFoldDB" id="A0A4S3JU29"/>
<reference evidence="8 9" key="1">
    <citation type="submission" date="2019-03" db="EMBL/GenBank/DDBJ databases">
        <title>The genome sequence of a newly discovered highly antifungal drug resistant Aspergillus species, Aspergillus tanneri NIH 1004.</title>
        <authorList>
            <person name="Mounaud S."/>
            <person name="Singh I."/>
            <person name="Joardar V."/>
            <person name="Pakala S."/>
            <person name="Pakala S."/>
            <person name="Venepally P."/>
            <person name="Hoover J."/>
            <person name="Nierman W."/>
            <person name="Chung J."/>
            <person name="Losada L."/>
        </authorList>
    </citation>
    <scope>NUCLEOTIDE SEQUENCE [LARGE SCALE GENOMIC DNA]</scope>
    <source>
        <strain evidence="8 9">NIH1004</strain>
    </source>
</reference>
<keyword evidence="3 6" id="KW-0812">Transmembrane</keyword>
<evidence type="ECO:0000256" key="3">
    <source>
        <dbReference type="ARBA" id="ARBA00022692"/>
    </source>
</evidence>
<evidence type="ECO:0000313" key="9">
    <source>
        <dbReference type="Proteomes" id="UP000308092"/>
    </source>
</evidence>
<dbReference type="InterPro" id="IPR020846">
    <property type="entry name" value="MFS_dom"/>
</dbReference>